<dbReference type="GO" id="GO:0005506">
    <property type="term" value="F:iron ion binding"/>
    <property type="evidence" value="ECO:0007669"/>
    <property type="project" value="InterPro"/>
</dbReference>
<dbReference type="STRING" id="418985.A0A1V9XBL2"/>
<evidence type="ECO:0000256" key="17">
    <source>
        <dbReference type="ARBA" id="ARBA00023136"/>
    </source>
</evidence>
<dbReference type="Proteomes" id="UP000192247">
    <property type="component" value="Unassembled WGS sequence"/>
</dbReference>
<dbReference type="AlphaFoldDB" id="A0A1V9XBL2"/>
<keyword evidence="13 25" id="KW-0408">Iron</keyword>
<sequence>MNNACRRRSASLSRGASRVTAPFSRPNRRRDDDIWTSHATQWAFYLLSRHPDAQRKVLEEVQRAVGVGRTDIPEEALARMPYVKAVIKETLRLYPVAPFLTRILDQDITLDGYSVPAGKLILMSLYTTGRDPNSFSEPDAFRPDRWLRENRPESNVNSWACLPFGLGARSCIGRRVAEVQMQFLLARTIQRFDLSPGQEAEVGIRMRMITTPENPISLKLTPRDGSVQPIGK</sequence>
<comment type="caution">
    <text evidence="28">The sequence shown here is derived from an EMBL/GenBank/DDBJ whole genome shotgun (WGS) entry which is preliminary data.</text>
</comment>
<keyword evidence="19" id="KW-0753">Steroid metabolism</keyword>
<dbReference type="GO" id="GO:0006704">
    <property type="term" value="P:glucocorticoid biosynthetic process"/>
    <property type="evidence" value="ECO:0007669"/>
    <property type="project" value="TreeGrafter"/>
</dbReference>
<dbReference type="GO" id="GO:0020037">
    <property type="term" value="F:heme binding"/>
    <property type="evidence" value="ECO:0007669"/>
    <property type="project" value="InterPro"/>
</dbReference>
<dbReference type="PANTHER" id="PTHR24279">
    <property type="entry name" value="CYTOCHROME P450"/>
    <property type="match status" value="1"/>
</dbReference>
<protein>
    <recommendedName>
        <fullName evidence="6">Cholesterol side-chain cleavage enzyme, mitochondrial</fullName>
        <ecNumber evidence="5">1.14.15.6</ecNumber>
    </recommendedName>
    <alternativeName>
        <fullName evidence="21">CYPXIA1</fullName>
    </alternativeName>
    <alternativeName>
        <fullName evidence="23">Cholesterol desmolase</fullName>
    </alternativeName>
    <alternativeName>
        <fullName evidence="22">Cytochrome P450 11A1</fullName>
    </alternativeName>
    <alternativeName>
        <fullName evidence="24">Cytochrome P450(scc)</fullName>
    </alternativeName>
</protein>
<evidence type="ECO:0000256" key="14">
    <source>
        <dbReference type="ARBA" id="ARBA00023033"/>
    </source>
</evidence>
<comment type="cofactor">
    <cofactor evidence="1 25">
        <name>heme</name>
        <dbReference type="ChEBI" id="CHEBI:30413"/>
    </cofactor>
</comment>
<evidence type="ECO:0000256" key="21">
    <source>
        <dbReference type="ARBA" id="ARBA00030343"/>
    </source>
</evidence>
<evidence type="ECO:0000313" key="29">
    <source>
        <dbReference type="Proteomes" id="UP000192247"/>
    </source>
</evidence>
<evidence type="ECO:0000256" key="6">
    <source>
        <dbReference type="ARBA" id="ARBA00019844"/>
    </source>
</evidence>
<feature type="region of interest" description="Disordered" evidence="27">
    <location>
        <begin position="1"/>
        <end position="27"/>
    </location>
</feature>
<evidence type="ECO:0000256" key="3">
    <source>
        <dbReference type="ARBA" id="ARBA00005108"/>
    </source>
</evidence>
<keyword evidence="17" id="KW-0472">Membrane</keyword>
<evidence type="ECO:0000256" key="12">
    <source>
        <dbReference type="ARBA" id="ARBA00023002"/>
    </source>
</evidence>
<evidence type="ECO:0000256" key="11">
    <source>
        <dbReference type="ARBA" id="ARBA00022946"/>
    </source>
</evidence>
<evidence type="ECO:0000256" key="15">
    <source>
        <dbReference type="ARBA" id="ARBA00023098"/>
    </source>
</evidence>
<gene>
    <name evidence="28" type="ORF">BIW11_11316</name>
</gene>
<accession>A0A1V9XBL2</accession>
<evidence type="ECO:0000256" key="22">
    <source>
        <dbReference type="ARBA" id="ARBA00032666"/>
    </source>
</evidence>
<evidence type="ECO:0000256" key="23">
    <source>
        <dbReference type="ARBA" id="ARBA00033274"/>
    </source>
</evidence>
<proteinExistence type="inferred from homology"/>
<dbReference type="GO" id="GO:0008386">
    <property type="term" value="F:cholesterol monooxygenase (side-chain-cleaving) activity"/>
    <property type="evidence" value="ECO:0007669"/>
    <property type="project" value="UniProtKB-EC"/>
</dbReference>
<keyword evidence="14 26" id="KW-0503">Monooxygenase</keyword>
<dbReference type="OrthoDB" id="3945418at2759"/>
<dbReference type="PROSITE" id="PS00086">
    <property type="entry name" value="CYTOCHROME_P450"/>
    <property type="match status" value="1"/>
</dbReference>
<dbReference type="GO" id="GO:0008203">
    <property type="term" value="P:cholesterol metabolic process"/>
    <property type="evidence" value="ECO:0007669"/>
    <property type="project" value="UniProtKB-KW"/>
</dbReference>
<dbReference type="EC" id="1.14.15.6" evidence="5"/>
<evidence type="ECO:0000256" key="26">
    <source>
        <dbReference type="RuleBase" id="RU000461"/>
    </source>
</evidence>
<evidence type="ECO:0000256" key="9">
    <source>
        <dbReference type="ARBA" id="ARBA00022723"/>
    </source>
</evidence>
<keyword evidence="7" id="KW-0153">Cholesterol metabolism</keyword>
<dbReference type="InterPro" id="IPR001128">
    <property type="entry name" value="Cyt_P450"/>
</dbReference>
<evidence type="ECO:0000256" key="16">
    <source>
        <dbReference type="ARBA" id="ARBA00023128"/>
    </source>
</evidence>
<dbReference type="EMBL" id="MNPL01015772">
    <property type="protein sequence ID" value="OQR70919.1"/>
    <property type="molecule type" value="Genomic_DNA"/>
</dbReference>
<comment type="pathway">
    <text evidence="3">Lipid metabolism; C21-steroid hormone metabolism.</text>
</comment>
<dbReference type="InterPro" id="IPR002401">
    <property type="entry name" value="Cyt_P450_E_grp-I"/>
</dbReference>
<evidence type="ECO:0000256" key="8">
    <source>
        <dbReference type="ARBA" id="ARBA00022617"/>
    </source>
</evidence>
<dbReference type="GO" id="GO:0071375">
    <property type="term" value="P:cellular response to peptide hormone stimulus"/>
    <property type="evidence" value="ECO:0007669"/>
    <property type="project" value="TreeGrafter"/>
</dbReference>
<keyword evidence="8 25" id="KW-0349">Heme</keyword>
<dbReference type="InterPro" id="IPR017972">
    <property type="entry name" value="Cyt_P450_CS"/>
</dbReference>
<evidence type="ECO:0000256" key="10">
    <source>
        <dbReference type="ARBA" id="ARBA00022792"/>
    </source>
</evidence>
<evidence type="ECO:0000256" key="18">
    <source>
        <dbReference type="ARBA" id="ARBA00023166"/>
    </source>
</evidence>
<comment type="subcellular location">
    <subcellularLocation>
        <location evidence="2">Mitochondrion inner membrane</location>
        <topology evidence="2">Peripheral membrane protein</topology>
    </subcellularLocation>
</comment>
<evidence type="ECO:0000256" key="20">
    <source>
        <dbReference type="ARBA" id="ARBA00023250"/>
    </source>
</evidence>
<reference evidence="28 29" key="1">
    <citation type="journal article" date="2017" name="Gigascience">
        <title>Draft genome of the honey bee ectoparasitic mite, Tropilaelaps mercedesae, is shaped by the parasitic life history.</title>
        <authorList>
            <person name="Dong X."/>
            <person name="Armstrong S.D."/>
            <person name="Xia D."/>
            <person name="Makepeace B.L."/>
            <person name="Darby A.C."/>
            <person name="Kadowaki T."/>
        </authorList>
    </citation>
    <scope>NUCLEOTIDE SEQUENCE [LARGE SCALE GENOMIC DNA]</scope>
    <source>
        <strain evidence="28">Wuxi-XJTLU</strain>
    </source>
</reference>
<evidence type="ECO:0000256" key="7">
    <source>
        <dbReference type="ARBA" id="ARBA00022548"/>
    </source>
</evidence>
<dbReference type="InterPro" id="IPR050479">
    <property type="entry name" value="CYP11_CYP27_families"/>
</dbReference>
<keyword evidence="16" id="KW-0496">Mitochondrion</keyword>
<dbReference type="Pfam" id="PF00067">
    <property type="entry name" value="p450"/>
    <property type="match status" value="1"/>
</dbReference>
<dbReference type="InterPro" id="IPR036396">
    <property type="entry name" value="Cyt_P450_sf"/>
</dbReference>
<keyword evidence="11" id="KW-0809">Transit peptide</keyword>
<dbReference type="GO" id="GO:0034650">
    <property type="term" value="P:cortisol metabolic process"/>
    <property type="evidence" value="ECO:0007669"/>
    <property type="project" value="TreeGrafter"/>
</dbReference>
<evidence type="ECO:0000256" key="1">
    <source>
        <dbReference type="ARBA" id="ARBA00001971"/>
    </source>
</evidence>
<keyword evidence="10" id="KW-0999">Mitochondrion inner membrane</keyword>
<feature type="binding site" description="axial binding residue" evidence="25">
    <location>
        <position position="171"/>
    </location>
    <ligand>
        <name>heme</name>
        <dbReference type="ChEBI" id="CHEBI:30413"/>
    </ligand>
    <ligandPart>
        <name>Fe</name>
        <dbReference type="ChEBI" id="CHEBI:18248"/>
    </ligandPart>
</feature>
<keyword evidence="12 26" id="KW-0560">Oxidoreductase</keyword>
<evidence type="ECO:0000256" key="13">
    <source>
        <dbReference type="ARBA" id="ARBA00023004"/>
    </source>
</evidence>
<evidence type="ECO:0000256" key="27">
    <source>
        <dbReference type="SAM" id="MobiDB-lite"/>
    </source>
</evidence>
<keyword evidence="15" id="KW-0443">Lipid metabolism</keyword>
<dbReference type="InParanoid" id="A0A1V9XBL2"/>
<dbReference type="GO" id="GO:0006700">
    <property type="term" value="P:C21-steroid hormone biosynthetic process"/>
    <property type="evidence" value="ECO:0007669"/>
    <property type="project" value="TreeGrafter"/>
</dbReference>
<evidence type="ECO:0000256" key="24">
    <source>
        <dbReference type="ARBA" id="ARBA00033394"/>
    </source>
</evidence>
<dbReference type="GO" id="GO:0005743">
    <property type="term" value="C:mitochondrial inner membrane"/>
    <property type="evidence" value="ECO:0007669"/>
    <property type="project" value="UniProtKB-SubCell"/>
</dbReference>
<evidence type="ECO:0000256" key="4">
    <source>
        <dbReference type="ARBA" id="ARBA00010617"/>
    </source>
</evidence>
<keyword evidence="9 25" id="KW-0479">Metal-binding</keyword>
<dbReference type="SUPFAM" id="SSF48264">
    <property type="entry name" value="Cytochrome P450"/>
    <property type="match status" value="1"/>
</dbReference>
<comment type="similarity">
    <text evidence="4 26">Belongs to the cytochrome P450 family.</text>
</comment>
<keyword evidence="29" id="KW-1185">Reference proteome</keyword>
<keyword evidence="18" id="KW-1207">Sterol metabolism</keyword>
<dbReference type="PANTHER" id="PTHR24279:SF3">
    <property type="entry name" value="CHOLESTEROL SIDE-CHAIN CLEAVAGE ENZYME, MITOCHONDRIAL"/>
    <property type="match status" value="1"/>
</dbReference>
<organism evidence="28 29">
    <name type="scientific">Tropilaelaps mercedesae</name>
    <dbReference type="NCBI Taxonomy" id="418985"/>
    <lineage>
        <taxon>Eukaryota</taxon>
        <taxon>Metazoa</taxon>
        <taxon>Ecdysozoa</taxon>
        <taxon>Arthropoda</taxon>
        <taxon>Chelicerata</taxon>
        <taxon>Arachnida</taxon>
        <taxon>Acari</taxon>
        <taxon>Parasitiformes</taxon>
        <taxon>Mesostigmata</taxon>
        <taxon>Gamasina</taxon>
        <taxon>Dermanyssoidea</taxon>
        <taxon>Laelapidae</taxon>
        <taxon>Tropilaelaps</taxon>
    </lineage>
</organism>
<evidence type="ECO:0000256" key="25">
    <source>
        <dbReference type="PIRSR" id="PIRSR602401-1"/>
    </source>
</evidence>
<dbReference type="PRINTS" id="PR00463">
    <property type="entry name" value="EP450I"/>
</dbReference>
<evidence type="ECO:0000256" key="19">
    <source>
        <dbReference type="ARBA" id="ARBA00023221"/>
    </source>
</evidence>
<evidence type="ECO:0000256" key="2">
    <source>
        <dbReference type="ARBA" id="ARBA00004637"/>
    </source>
</evidence>
<keyword evidence="20" id="KW-0755">Steroidogenesis</keyword>
<evidence type="ECO:0000256" key="5">
    <source>
        <dbReference type="ARBA" id="ARBA00012764"/>
    </source>
</evidence>
<dbReference type="Gene3D" id="1.10.630.10">
    <property type="entry name" value="Cytochrome P450"/>
    <property type="match status" value="1"/>
</dbReference>
<dbReference type="PRINTS" id="PR00385">
    <property type="entry name" value="P450"/>
</dbReference>
<name>A0A1V9XBL2_9ACAR</name>
<evidence type="ECO:0000313" key="28">
    <source>
        <dbReference type="EMBL" id="OQR70919.1"/>
    </source>
</evidence>